<keyword evidence="9" id="KW-1185">Reference proteome</keyword>
<dbReference type="Gene3D" id="3.40.630.190">
    <property type="entry name" value="LCP protein"/>
    <property type="match status" value="1"/>
</dbReference>
<dbReference type="GO" id="GO:0071555">
    <property type="term" value="P:cell wall organization"/>
    <property type="evidence" value="ECO:0007669"/>
    <property type="project" value="UniProtKB-KW"/>
</dbReference>
<evidence type="ECO:0000256" key="4">
    <source>
        <dbReference type="ARBA" id="ARBA00022989"/>
    </source>
</evidence>
<proteinExistence type="inferred from homology"/>
<keyword evidence="4 6" id="KW-1133">Transmembrane helix</keyword>
<feature type="compositionally biased region" description="Polar residues" evidence="5">
    <location>
        <begin position="322"/>
        <end position="332"/>
    </location>
</feature>
<dbReference type="PANTHER" id="PTHR33392:SF3">
    <property type="entry name" value="POLYISOPRENYL-TEICHOIC ACID--PEPTIDOGLYCAN TEICHOIC ACID TRANSFERASE TAGT"/>
    <property type="match status" value="1"/>
</dbReference>
<dbReference type="AlphaFoldDB" id="A0A1H9X6L0"/>
<sequence>MTDLQRSRKTPKKSSPFRRFLKYTLITLLTLFVIVGGVIGYMIYQMSSMTASSQQDLERGDKSEYRDEAVDPVEDPISVLFLGLDSRDDNLSGRTDAMLLATFNPDDNSIKMINIPRDSLVEIVGRGTRDKINHAHAFGGVDMTIDTVENLLDIPVDYVVSLNFVAFMEIVDTIGGVTVDVPMPISDTDNATYGTIEIDEGEQTLNGEEALAYVRMRKQDPRGDLGRGDRQKDVIEAIIRQSADFRTITRFNSLMDSLDRNMSTNLSFGNMVSMHGYAGDLDDIEQYSFDGYDTTEGGVYYYVIRDESRAEISQTFKEHLEISQSNSGTAESTGDGESARQ</sequence>
<reference evidence="9" key="1">
    <citation type="submission" date="2016-10" db="EMBL/GenBank/DDBJ databases">
        <authorList>
            <person name="Varghese N."/>
            <person name="Submissions S."/>
        </authorList>
    </citation>
    <scope>NUCLEOTIDE SEQUENCE [LARGE SCALE GENOMIC DNA]</scope>
    <source>
        <strain evidence="9">S9</strain>
    </source>
</reference>
<dbReference type="PANTHER" id="PTHR33392">
    <property type="entry name" value="POLYISOPRENYL-TEICHOIC ACID--PEPTIDOGLYCAN TEICHOIC ACID TRANSFERASE TAGU"/>
    <property type="match status" value="1"/>
</dbReference>
<dbReference type="Proteomes" id="UP000198571">
    <property type="component" value="Unassembled WGS sequence"/>
</dbReference>
<evidence type="ECO:0000313" key="8">
    <source>
        <dbReference type="EMBL" id="SES41273.1"/>
    </source>
</evidence>
<evidence type="ECO:0000256" key="6">
    <source>
        <dbReference type="SAM" id="Phobius"/>
    </source>
</evidence>
<keyword evidence="2 6" id="KW-0812">Transmembrane</keyword>
<feature type="region of interest" description="Disordered" evidence="5">
    <location>
        <begin position="320"/>
        <end position="341"/>
    </location>
</feature>
<organism evidence="8 9">
    <name type="scientific">Salipaludibacillus aurantiacus</name>
    <dbReference type="NCBI Taxonomy" id="1601833"/>
    <lineage>
        <taxon>Bacteria</taxon>
        <taxon>Bacillati</taxon>
        <taxon>Bacillota</taxon>
        <taxon>Bacilli</taxon>
        <taxon>Bacillales</taxon>
        <taxon>Bacillaceae</taxon>
    </lineage>
</organism>
<name>A0A1H9X6L0_9BACI</name>
<dbReference type="Pfam" id="PF03816">
    <property type="entry name" value="LytR_cpsA_psr"/>
    <property type="match status" value="1"/>
</dbReference>
<feature type="transmembrane region" description="Helical" evidence="6">
    <location>
        <begin position="20"/>
        <end position="44"/>
    </location>
</feature>
<gene>
    <name evidence="8" type="ORF">SAMN05518684_12516</name>
</gene>
<evidence type="ECO:0000256" key="1">
    <source>
        <dbReference type="ARBA" id="ARBA00006068"/>
    </source>
</evidence>
<protein>
    <submittedName>
        <fullName evidence="8">Cell envelope-related function transcriptional attenuator common domain-containing protein</fullName>
    </submittedName>
</protein>
<feature type="domain" description="Cell envelope-related transcriptional attenuator" evidence="7">
    <location>
        <begin position="94"/>
        <end position="243"/>
    </location>
</feature>
<evidence type="ECO:0000259" key="7">
    <source>
        <dbReference type="Pfam" id="PF03816"/>
    </source>
</evidence>
<evidence type="ECO:0000256" key="2">
    <source>
        <dbReference type="ARBA" id="ARBA00022692"/>
    </source>
</evidence>
<keyword evidence="3" id="KW-0735">Signal-anchor</keyword>
<dbReference type="InterPro" id="IPR004474">
    <property type="entry name" value="LytR_CpsA_psr"/>
</dbReference>
<evidence type="ECO:0000256" key="3">
    <source>
        <dbReference type="ARBA" id="ARBA00022968"/>
    </source>
</evidence>
<accession>A0A1H9X6L0</accession>
<dbReference type="STRING" id="1601833.SAMN05518684_12516"/>
<comment type="similarity">
    <text evidence="1">Belongs to the LytR/CpsA/Psr (LCP) family.</text>
</comment>
<evidence type="ECO:0000313" key="9">
    <source>
        <dbReference type="Proteomes" id="UP000198571"/>
    </source>
</evidence>
<dbReference type="RefSeq" id="WP_177174450.1">
    <property type="nucleotide sequence ID" value="NZ_FOGT01000025.1"/>
</dbReference>
<dbReference type="EMBL" id="FOGT01000025">
    <property type="protein sequence ID" value="SES41273.1"/>
    <property type="molecule type" value="Genomic_DNA"/>
</dbReference>
<dbReference type="InterPro" id="IPR050922">
    <property type="entry name" value="LytR/CpsA/Psr_CW_biosynth"/>
</dbReference>
<keyword evidence="6" id="KW-0472">Membrane</keyword>
<evidence type="ECO:0000256" key="5">
    <source>
        <dbReference type="SAM" id="MobiDB-lite"/>
    </source>
</evidence>
<dbReference type="NCBIfam" id="TIGR00350">
    <property type="entry name" value="lytR_cpsA_psr"/>
    <property type="match status" value="1"/>
</dbReference>